<feature type="region of interest" description="Disordered" evidence="1">
    <location>
        <begin position="38"/>
        <end position="88"/>
    </location>
</feature>
<proteinExistence type="predicted"/>
<reference evidence="2 3" key="1">
    <citation type="submission" date="2014-04" db="EMBL/GenBank/DDBJ databases">
        <authorList>
            <consortium name="DOE Joint Genome Institute"/>
            <person name="Kuo A."/>
            <person name="Tarkka M."/>
            <person name="Buscot F."/>
            <person name="Kohler A."/>
            <person name="Nagy L.G."/>
            <person name="Floudas D."/>
            <person name="Copeland A."/>
            <person name="Barry K.W."/>
            <person name="Cichocki N."/>
            <person name="Veneault-Fourrey C."/>
            <person name="LaButti K."/>
            <person name="Lindquist E.A."/>
            <person name="Lipzen A."/>
            <person name="Lundell T."/>
            <person name="Morin E."/>
            <person name="Murat C."/>
            <person name="Sun H."/>
            <person name="Tunlid A."/>
            <person name="Henrissat B."/>
            <person name="Grigoriev I.V."/>
            <person name="Hibbett D.S."/>
            <person name="Martin F."/>
            <person name="Nordberg H.P."/>
            <person name="Cantor M.N."/>
            <person name="Hua S.X."/>
        </authorList>
    </citation>
    <scope>NUCLEOTIDE SEQUENCE [LARGE SCALE GENOMIC DNA]</scope>
    <source>
        <strain evidence="2 3">F 1598</strain>
    </source>
</reference>
<evidence type="ECO:0008006" key="4">
    <source>
        <dbReference type="Google" id="ProtNLM"/>
    </source>
</evidence>
<keyword evidence="3" id="KW-1185">Reference proteome</keyword>
<organism evidence="2 3">
    <name type="scientific">Piloderma croceum (strain F 1598)</name>
    <dbReference type="NCBI Taxonomy" id="765440"/>
    <lineage>
        <taxon>Eukaryota</taxon>
        <taxon>Fungi</taxon>
        <taxon>Dikarya</taxon>
        <taxon>Basidiomycota</taxon>
        <taxon>Agaricomycotina</taxon>
        <taxon>Agaricomycetes</taxon>
        <taxon>Agaricomycetidae</taxon>
        <taxon>Atheliales</taxon>
        <taxon>Atheliaceae</taxon>
        <taxon>Piloderma</taxon>
    </lineage>
</organism>
<dbReference type="AlphaFoldDB" id="A0A0C3AHF6"/>
<evidence type="ECO:0000313" key="3">
    <source>
        <dbReference type="Proteomes" id="UP000054166"/>
    </source>
</evidence>
<dbReference type="STRING" id="765440.A0A0C3AHF6"/>
<protein>
    <recommendedName>
        <fullName evidence="4">C2H2-type domain-containing protein</fullName>
    </recommendedName>
</protein>
<dbReference type="InParanoid" id="A0A0C3AHF6"/>
<dbReference type="InterPro" id="IPR041078">
    <property type="entry name" value="Plavaka"/>
</dbReference>
<dbReference type="Pfam" id="PF18759">
    <property type="entry name" value="Plavaka"/>
    <property type="match status" value="1"/>
</dbReference>
<reference evidence="3" key="2">
    <citation type="submission" date="2015-01" db="EMBL/GenBank/DDBJ databases">
        <title>Evolutionary Origins and Diversification of the Mycorrhizal Mutualists.</title>
        <authorList>
            <consortium name="DOE Joint Genome Institute"/>
            <consortium name="Mycorrhizal Genomics Consortium"/>
            <person name="Kohler A."/>
            <person name="Kuo A."/>
            <person name="Nagy L.G."/>
            <person name="Floudas D."/>
            <person name="Copeland A."/>
            <person name="Barry K.W."/>
            <person name="Cichocki N."/>
            <person name="Veneault-Fourrey C."/>
            <person name="LaButti K."/>
            <person name="Lindquist E.A."/>
            <person name="Lipzen A."/>
            <person name="Lundell T."/>
            <person name="Morin E."/>
            <person name="Murat C."/>
            <person name="Riley R."/>
            <person name="Ohm R."/>
            <person name="Sun H."/>
            <person name="Tunlid A."/>
            <person name="Henrissat B."/>
            <person name="Grigoriev I.V."/>
            <person name="Hibbett D.S."/>
            <person name="Martin F."/>
        </authorList>
    </citation>
    <scope>NUCLEOTIDE SEQUENCE [LARGE SCALE GENOMIC DNA]</scope>
    <source>
        <strain evidence="3">F 1598</strain>
    </source>
</reference>
<feature type="compositionally biased region" description="Basic and acidic residues" evidence="1">
    <location>
        <begin position="48"/>
        <end position="60"/>
    </location>
</feature>
<evidence type="ECO:0000313" key="2">
    <source>
        <dbReference type="EMBL" id="KIM73238.1"/>
    </source>
</evidence>
<accession>A0A0C3AHF6</accession>
<evidence type="ECO:0000256" key="1">
    <source>
        <dbReference type="SAM" id="MobiDB-lite"/>
    </source>
</evidence>
<gene>
    <name evidence="2" type="ORF">PILCRDRAFT_15426</name>
</gene>
<dbReference type="HOGENOM" id="CLU_006344_3_1_1"/>
<name>A0A0C3AHF6_PILCF</name>
<sequence length="381" mass="43601">MSTRKLVLKHNATRIRGQHHCNHCGKDLPTAAGLKRHITSSKTSGCRDQWEREVLRREPTKSPSPPATDNDPPDQSTPEPPSKRAWVEEVEDEEAGGCHRWAQEFEGAAEELGEGKTLFEEIRESQEAMCEPPIAPFLDEEEWDLARWLIKNVTQTATEEFLKMKGTRALYHPSYKSNYTFLNKVDQLPTGPKWKCKIIQTAGELLDEDGDPIIEEHELWIRDPVECVRELIGNPAFREYMVYAPEKTYADKHGQSRRYDEMWTGDWWWKTQMRLPPGATISPVILASDKTRLSQFGGDKQAWPVCLTIRNISKDIRRQPSSHGTVLIGYLPVAKLLNFPESTRSNAQYRLYHQSMRTLLQPLVKAGTDGIEMTCADGFIR</sequence>
<dbReference type="Proteomes" id="UP000054166">
    <property type="component" value="Unassembled WGS sequence"/>
</dbReference>
<dbReference type="OrthoDB" id="2418900at2759"/>
<dbReference type="EMBL" id="KN833089">
    <property type="protein sequence ID" value="KIM73238.1"/>
    <property type="molecule type" value="Genomic_DNA"/>
</dbReference>